<organism evidence="2">
    <name type="scientific">Mesocestoides corti</name>
    <name type="common">Flatworm</name>
    <dbReference type="NCBI Taxonomy" id="53468"/>
    <lineage>
        <taxon>Eukaryota</taxon>
        <taxon>Metazoa</taxon>
        <taxon>Spiralia</taxon>
        <taxon>Lophotrochozoa</taxon>
        <taxon>Platyhelminthes</taxon>
        <taxon>Cestoda</taxon>
        <taxon>Eucestoda</taxon>
        <taxon>Cyclophyllidea</taxon>
        <taxon>Mesocestoididae</taxon>
        <taxon>Mesocestoides</taxon>
    </lineage>
</organism>
<evidence type="ECO:0000313" key="2">
    <source>
        <dbReference type="WBParaSite" id="MCU_013233-RA"/>
    </source>
</evidence>
<dbReference type="AlphaFoldDB" id="A0A5K3FZP6"/>
<evidence type="ECO:0000256" key="1">
    <source>
        <dbReference type="SAM" id="MobiDB-lite"/>
    </source>
</evidence>
<protein>
    <submittedName>
        <fullName evidence="2">PAX-interacting protein 1</fullName>
    </submittedName>
</protein>
<feature type="region of interest" description="Disordered" evidence="1">
    <location>
        <begin position="17"/>
        <end position="46"/>
    </location>
</feature>
<feature type="compositionally biased region" description="Low complexity" evidence="1">
    <location>
        <begin position="31"/>
        <end position="42"/>
    </location>
</feature>
<feature type="region of interest" description="Disordered" evidence="1">
    <location>
        <begin position="173"/>
        <end position="208"/>
    </location>
</feature>
<sequence length="414" mass="44930">MLVDDFLSMADNFANTSFGNQDSANPVAAPSSGVVHSSTTSSDAFNSTTDLKQRLALPPAQGMLRLGAFAEQPQKRTEQVVCVADLKSEIELAPRPMPEVVCEQHPVQSYPMFAEDVQNIAWPRPQDSPQICQQEPVVVGAPLASATPVPQPQSEPRELPELSAFGVDSYLSQFDTTGGGGSGASVGLASDRHTPLPPPTPQPATTARTEPALSQAISATPYSHSIKGQSMLAAYPPRGIMSQQQRLQPFLKQQQEQEQQVNFSGSVVDPGVPPPPARYIGSRPPMVWPQPVSQWFPQSKSQTAYMTANQQQRQQHQQMQHRFQAAVCRGVSPSIMSSVGAGAMSPKSRQSPLPVVYDQTAMASGSRMLPNQQLQTMLRQGKLFPTVSVAREAVRFTVSRPFYCFLVEFDALCV</sequence>
<dbReference type="WBParaSite" id="MCU_013233-RA">
    <property type="protein sequence ID" value="MCU_013233-RA"/>
    <property type="gene ID" value="MCU_013233"/>
</dbReference>
<reference evidence="2" key="1">
    <citation type="submission" date="2019-11" db="UniProtKB">
        <authorList>
            <consortium name="WormBaseParasite"/>
        </authorList>
    </citation>
    <scope>IDENTIFICATION</scope>
</reference>
<name>A0A5K3FZP6_MESCO</name>
<proteinExistence type="predicted"/>
<accession>A0A5K3FZP6</accession>